<feature type="compositionally biased region" description="Low complexity" evidence="1">
    <location>
        <begin position="137"/>
        <end position="154"/>
    </location>
</feature>
<dbReference type="EMBL" id="LSRX01000699">
    <property type="protein sequence ID" value="OLP90693.1"/>
    <property type="molecule type" value="Genomic_DNA"/>
</dbReference>
<protein>
    <submittedName>
        <fullName evidence="2">Uncharacterized protein</fullName>
    </submittedName>
</protein>
<evidence type="ECO:0000313" key="3">
    <source>
        <dbReference type="Proteomes" id="UP000186817"/>
    </source>
</evidence>
<feature type="compositionally biased region" description="Acidic residues" evidence="1">
    <location>
        <begin position="117"/>
        <end position="127"/>
    </location>
</feature>
<dbReference type="OrthoDB" id="413561at2759"/>
<dbReference type="PROSITE" id="PS50157">
    <property type="entry name" value="ZINC_FINGER_C2H2_2"/>
    <property type="match status" value="1"/>
</dbReference>
<organism evidence="2 3">
    <name type="scientific">Symbiodinium microadriaticum</name>
    <name type="common">Dinoflagellate</name>
    <name type="synonym">Zooxanthella microadriatica</name>
    <dbReference type="NCBI Taxonomy" id="2951"/>
    <lineage>
        <taxon>Eukaryota</taxon>
        <taxon>Sar</taxon>
        <taxon>Alveolata</taxon>
        <taxon>Dinophyceae</taxon>
        <taxon>Suessiales</taxon>
        <taxon>Symbiodiniaceae</taxon>
        <taxon>Symbiodinium</taxon>
    </lineage>
</organism>
<evidence type="ECO:0000256" key="1">
    <source>
        <dbReference type="SAM" id="MobiDB-lite"/>
    </source>
</evidence>
<dbReference type="PROSITE" id="PS00028">
    <property type="entry name" value="ZINC_FINGER_C2H2_1"/>
    <property type="match status" value="1"/>
</dbReference>
<comment type="caution">
    <text evidence="2">The sequence shown here is derived from an EMBL/GenBank/DDBJ whole genome shotgun (WGS) entry which is preliminary data.</text>
</comment>
<name>A0A1Q9D661_SYMMI</name>
<dbReference type="InterPro" id="IPR013087">
    <property type="entry name" value="Znf_C2H2_type"/>
</dbReference>
<dbReference type="Proteomes" id="UP000186817">
    <property type="component" value="Unassembled WGS sequence"/>
</dbReference>
<keyword evidence="3" id="KW-1185">Reference proteome</keyword>
<reference evidence="2 3" key="1">
    <citation type="submission" date="2016-02" db="EMBL/GenBank/DDBJ databases">
        <title>Genome analysis of coral dinoflagellate symbionts highlights evolutionary adaptations to a symbiotic lifestyle.</title>
        <authorList>
            <person name="Aranda M."/>
            <person name="Li Y."/>
            <person name="Liew Y.J."/>
            <person name="Baumgarten S."/>
            <person name="Simakov O."/>
            <person name="Wilson M."/>
            <person name="Piel J."/>
            <person name="Ashoor H."/>
            <person name="Bougouffa S."/>
            <person name="Bajic V.B."/>
            <person name="Ryu T."/>
            <person name="Ravasi T."/>
            <person name="Bayer T."/>
            <person name="Micklem G."/>
            <person name="Kim H."/>
            <person name="Bhak J."/>
            <person name="Lajeunesse T.C."/>
            <person name="Voolstra C.R."/>
        </authorList>
    </citation>
    <scope>NUCLEOTIDE SEQUENCE [LARGE SCALE GENOMIC DNA]</scope>
    <source>
        <strain evidence="2 3">CCMP2467</strain>
    </source>
</reference>
<feature type="region of interest" description="Disordered" evidence="1">
    <location>
        <begin position="115"/>
        <end position="156"/>
    </location>
</feature>
<evidence type="ECO:0000313" key="2">
    <source>
        <dbReference type="EMBL" id="OLP90693.1"/>
    </source>
</evidence>
<sequence length="1523" mass="168157">MAIPFLLGYPPGMRICPSRERTDDVEVFGFPCSAVLAITDSTDDAKPYACFFDARGLLQSWLMLPFGEEGLPLDEVFPLLETFMPPHWQLHLEGADAEAGHFRCYDGHVIRASFVPEDPEDEPDLAEEDHSPDADFSDSPPDSDAGSDSDMSGSIAPASFRSTLSASSPQLIRLADCLRPTTHQRQCLALEKELPHTFEVEDAPDWLDSDLTAVLHNNRVSLELRTRFVNLQTWYAANCPQPCRLSVYTDGSASSDPSDLRPASWAFVVFAQVKGHDYLVGHSSFVTVPPCSAYHLGETRDDALTGELLALCWGLAWAAQYGPAFNVPIDFRYDSQCAGGGVFGLSRPPTGANPEAYERLASCAVALRQYASSRATVHHSYERDLTVVSTSHRHLTANLLAPRLRLHIQVIHTPSVPSAGSQAVRSFWSERTAELAHRPSGTDFILLCDANARLGSIVSMHVGDHHSDTENDAGTLFHEFLAQASAFVPSTFPDFQQGPSGTWCSPLGKWSRIDYVVLPLTWQFFDIVTQTLPDAETLQKREDHVPVLSQVSFARSAPATSYSVNTRKAVRPPPPQTPQDRLLARQRFDTVPAVPWSLHVDIHHRQLTEAWVQAWTDISPAAPAPCPRQAFLSEDTLSVVQLRRALRLYLKQEQSERHHRLLLIAFAAFRHHTGHTVFTFNAVAAAASLSFSSTLQEAGDKITPEGYRTHFSAYRKKPAWSFDVSVVPSLRQVEAVIHTLQPHKAVGSDSVSAELLRTDVPAASRQLLPVLAKAAIRAFEPVVFRGGDLFLLAKRASKVLGCEAYRSILISSVPGKVYHRCLRQHLLPAFTSTRHQLHAGIIAGQGIELISITAKTFFSLCNRAGRQAALIFFDLKAAFYQVVRQMLVDPQDSDEELLVLFHKLGLPPAAAAELRDKLSGILLLEQAGVSAHARALVADLFQGTYFRLTTGTAVTLTRRGTRPGDPAADLLFAFTLSAYIDVAVKALKARDLLADLPSASSRPAGVAHQGEVDLQCPAWADDFFFPQTGATPSCLLARVRASTTLLTEHASSLGMTVKFGEDKTAVLLPAELLARHADLLDVDSEDRAGLLLRDAVRDVPCFLPATHTYKHLGGILTSDSSPAPDLHFRYAQSMGIVRPLRRKLFGDLRFDLPIRRTLLRSLAVSRYVHTAAALLLHATVHKRLWERQYLSLWRVLVARHAVDDQAHSYEVLRQGQATSPALALAGARASCLRKLFTVGPACLVALLWDHWAFHPKGSWLAQLTEDVQHVAVYCPASTDCLGDPPYIAGLIDAYTQDPWWWPAQVKAATRFFLRDLEEWNAMQARSTPERQAAADAPESYACYLCASAFPLRKHLHAHLARTHRVYSPARHYALSEVCSGCLRIYPDVLLAQLHLKRSPDCLIHCLHSFRPLTIEEIRTVEAPTRAAAKAVRKGQWQTYQAKGPPKRVPVAYGPRVPTGVEQALACSTFATSDEDVPLTALRQPFRPTAAHTVWVTDFVNSRSTEGARTISRPFWLSKPTSHL</sequence>
<accession>A0A1Q9D661</accession>
<proteinExistence type="predicted"/>
<gene>
    <name evidence="2" type="ORF">AK812_SmicGene27740</name>
</gene>